<dbReference type="Proteomes" id="UP001303160">
    <property type="component" value="Unassembled WGS sequence"/>
</dbReference>
<dbReference type="Pfam" id="PF26640">
    <property type="entry name" value="DUF8212"/>
    <property type="match status" value="1"/>
</dbReference>
<evidence type="ECO:0000313" key="3">
    <source>
        <dbReference type="Proteomes" id="UP001303160"/>
    </source>
</evidence>
<dbReference type="AlphaFoldDB" id="A0AAN6XVN2"/>
<gene>
    <name evidence="2" type="ORF">QBC40DRAFT_330887</name>
</gene>
<organism evidence="2 3">
    <name type="scientific">Triangularia verruculosa</name>
    <dbReference type="NCBI Taxonomy" id="2587418"/>
    <lineage>
        <taxon>Eukaryota</taxon>
        <taxon>Fungi</taxon>
        <taxon>Dikarya</taxon>
        <taxon>Ascomycota</taxon>
        <taxon>Pezizomycotina</taxon>
        <taxon>Sordariomycetes</taxon>
        <taxon>Sordariomycetidae</taxon>
        <taxon>Sordariales</taxon>
        <taxon>Podosporaceae</taxon>
        <taxon>Triangularia</taxon>
    </lineage>
</organism>
<comment type="caution">
    <text evidence="2">The sequence shown here is derived from an EMBL/GenBank/DDBJ whole genome shotgun (WGS) entry which is preliminary data.</text>
</comment>
<dbReference type="PANTHER" id="PTHR10622">
    <property type="entry name" value="HET DOMAIN-CONTAINING PROTEIN"/>
    <property type="match status" value="1"/>
</dbReference>
<dbReference type="PANTHER" id="PTHR10622:SF10">
    <property type="entry name" value="HET DOMAIN-CONTAINING PROTEIN"/>
    <property type="match status" value="1"/>
</dbReference>
<dbReference type="InterPro" id="IPR058525">
    <property type="entry name" value="DUF8212"/>
</dbReference>
<name>A0AAN6XVN2_9PEZI</name>
<keyword evidence="3" id="KW-1185">Reference proteome</keyword>
<evidence type="ECO:0000259" key="1">
    <source>
        <dbReference type="Pfam" id="PF26640"/>
    </source>
</evidence>
<evidence type="ECO:0000313" key="2">
    <source>
        <dbReference type="EMBL" id="KAK4204552.1"/>
    </source>
</evidence>
<dbReference type="EMBL" id="MU863881">
    <property type="protein sequence ID" value="KAK4204552.1"/>
    <property type="molecule type" value="Genomic_DNA"/>
</dbReference>
<proteinExistence type="predicted"/>
<reference evidence="2" key="2">
    <citation type="submission" date="2023-05" db="EMBL/GenBank/DDBJ databases">
        <authorList>
            <consortium name="Lawrence Berkeley National Laboratory"/>
            <person name="Steindorff A."/>
            <person name="Hensen N."/>
            <person name="Bonometti L."/>
            <person name="Westerberg I."/>
            <person name="Brannstrom I.O."/>
            <person name="Guillou S."/>
            <person name="Cros-Aarteil S."/>
            <person name="Calhoun S."/>
            <person name="Haridas S."/>
            <person name="Kuo A."/>
            <person name="Mondo S."/>
            <person name="Pangilinan J."/>
            <person name="Riley R."/>
            <person name="Labutti K."/>
            <person name="Andreopoulos B."/>
            <person name="Lipzen A."/>
            <person name="Chen C."/>
            <person name="Yanf M."/>
            <person name="Daum C."/>
            <person name="Ng V."/>
            <person name="Clum A."/>
            <person name="Ohm R."/>
            <person name="Martin F."/>
            <person name="Silar P."/>
            <person name="Natvig D."/>
            <person name="Lalanne C."/>
            <person name="Gautier V."/>
            <person name="Ament-Velasquez S.L."/>
            <person name="Kruys A."/>
            <person name="Hutchinson M.I."/>
            <person name="Powell A.J."/>
            <person name="Barry K."/>
            <person name="Miller A.N."/>
            <person name="Grigoriev I.V."/>
            <person name="Debuchy R."/>
            <person name="Gladieux P."/>
            <person name="Thoren M.H."/>
            <person name="Johannesson H."/>
        </authorList>
    </citation>
    <scope>NUCLEOTIDE SEQUENCE</scope>
    <source>
        <strain evidence="2">CBS 315.58</strain>
    </source>
</reference>
<sequence length="573" mass="64918">MRLLHTTTYALEEFIGDQIPKYAVLSHTWEAKEINFHDIQQRGIAGSHQFHVSVNKSNSGGDIHERSLHQFMVPPLKGVENEDPADVTKCRWFTRGWTLQELLAPPSIQFFDRTWKRRFSRMNQAAKISKVVNIPQSLLLRAEKWIVDRIFAILRETSVARRMSWAADRRTTRVEDKAYCLLGIFNISMPMLYGEGDKAFVRLQHEIMNAIGDCTLLAWGFRFSAATEPAQMQLGDLAYESQNSMVEPLATSPEQFRYVAELETCRVGAFKRSTFAPVQRGLGISLPVRQDPCYKHIAYGILGCKWSKTTTEPYRIIVLPLLKLPLDDLDEGEYLRTSWSRPIAVPPSFIIDSSWSTVTICSPSVISRKTLEWQKTVPNSRTVRIALACRESSHLGAEMNGIVVTRIYPADLRHSVVVLGGGSPHGLGWALGVEPMAPNWKRIAPSAWFEGMMDQEKKTVMVDMNIGSDRIMLFLDFVFEPFSASDHRTPSSQLKLRGYLLADRTEADDDFPYHQIWNVINGATTKWVDAALDNKMGFTSGIRVLTFILHDSESLTVGVLLTEGQLKISRMYI</sequence>
<accession>A0AAN6XVN2</accession>
<protein>
    <recommendedName>
        <fullName evidence="1">DUF8212 domain-containing protein</fullName>
    </recommendedName>
</protein>
<feature type="domain" description="DUF8212" evidence="1">
    <location>
        <begin position="198"/>
        <end position="268"/>
    </location>
</feature>
<reference evidence="2" key="1">
    <citation type="journal article" date="2023" name="Mol. Phylogenet. Evol.">
        <title>Genome-scale phylogeny and comparative genomics of the fungal order Sordariales.</title>
        <authorList>
            <person name="Hensen N."/>
            <person name="Bonometti L."/>
            <person name="Westerberg I."/>
            <person name="Brannstrom I.O."/>
            <person name="Guillou S."/>
            <person name="Cros-Aarteil S."/>
            <person name="Calhoun S."/>
            <person name="Haridas S."/>
            <person name="Kuo A."/>
            <person name="Mondo S."/>
            <person name="Pangilinan J."/>
            <person name="Riley R."/>
            <person name="LaButti K."/>
            <person name="Andreopoulos B."/>
            <person name="Lipzen A."/>
            <person name="Chen C."/>
            <person name="Yan M."/>
            <person name="Daum C."/>
            <person name="Ng V."/>
            <person name="Clum A."/>
            <person name="Steindorff A."/>
            <person name="Ohm R.A."/>
            <person name="Martin F."/>
            <person name="Silar P."/>
            <person name="Natvig D.O."/>
            <person name="Lalanne C."/>
            <person name="Gautier V."/>
            <person name="Ament-Velasquez S.L."/>
            <person name="Kruys A."/>
            <person name="Hutchinson M.I."/>
            <person name="Powell A.J."/>
            <person name="Barry K."/>
            <person name="Miller A.N."/>
            <person name="Grigoriev I.V."/>
            <person name="Debuchy R."/>
            <person name="Gladieux P."/>
            <person name="Hiltunen Thoren M."/>
            <person name="Johannesson H."/>
        </authorList>
    </citation>
    <scope>NUCLEOTIDE SEQUENCE</scope>
    <source>
        <strain evidence="2">CBS 315.58</strain>
    </source>
</reference>